<organism evidence="2 3">
    <name type="scientific">Plectus sambesii</name>
    <dbReference type="NCBI Taxonomy" id="2011161"/>
    <lineage>
        <taxon>Eukaryota</taxon>
        <taxon>Metazoa</taxon>
        <taxon>Ecdysozoa</taxon>
        <taxon>Nematoda</taxon>
        <taxon>Chromadorea</taxon>
        <taxon>Plectida</taxon>
        <taxon>Plectina</taxon>
        <taxon>Plectoidea</taxon>
        <taxon>Plectidae</taxon>
        <taxon>Plectus</taxon>
    </lineage>
</organism>
<dbReference type="AlphaFoldDB" id="A0A914WC42"/>
<accession>A0A914WC42</accession>
<evidence type="ECO:0000256" key="1">
    <source>
        <dbReference type="SAM" id="MobiDB-lite"/>
    </source>
</evidence>
<evidence type="ECO:0000313" key="3">
    <source>
        <dbReference type="WBParaSite" id="PSAMB.scaffold369size54312.g5213.t1"/>
    </source>
</evidence>
<name>A0A914WC42_9BILA</name>
<evidence type="ECO:0000313" key="2">
    <source>
        <dbReference type="Proteomes" id="UP000887566"/>
    </source>
</evidence>
<protein>
    <submittedName>
        <fullName evidence="3">RING-type domain-containing protein</fullName>
    </submittedName>
</protein>
<dbReference type="WBParaSite" id="PSAMB.scaffold369size54312.g5213.t1">
    <property type="protein sequence ID" value="PSAMB.scaffold369size54312.g5213.t1"/>
    <property type="gene ID" value="PSAMB.scaffold369size54312.g5213"/>
</dbReference>
<dbReference type="Proteomes" id="UP000887566">
    <property type="component" value="Unplaced"/>
</dbReference>
<feature type="compositionally biased region" description="Polar residues" evidence="1">
    <location>
        <begin position="61"/>
        <end position="85"/>
    </location>
</feature>
<sequence>MTRAMSAIVIGGRCEKVCACCRVTLLPPYSSRVLTHECAHTAAASESLICPACPAAVSKAVRSQSDQPNSGRPDTREGSPTTVSSRRPPLRAPIKPLITHSFGNLTAAVDDR</sequence>
<keyword evidence="2" id="KW-1185">Reference proteome</keyword>
<feature type="region of interest" description="Disordered" evidence="1">
    <location>
        <begin position="61"/>
        <end position="95"/>
    </location>
</feature>
<proteinExistence type="predicted"/>
<reference evidence="3" key="1">
    <citation type="submission" date="2022-11" db="UniProtKB">
        <authorList>
            <consortium name="WormBaseParasite"/>
        </authorList>
    </citation>
    <scope>IDENTIFICATION</scope>
</reference>